<dbReference type="SMART" id="SM00406">
    <property type="entry name" value="IGv"/>
    <property type="match status" value="1"/>
</dbReference>
<dbReference type="GO" id="GO:0002250">
    <property type="term" value="P:adaptive immune response"/>
    <property type="evidence" value="ECO:0007669"/>
    <property type="project" value="UniProtKB-KW"/>
</dbReference>
<dbReference type="InterPro" id="IPR013106">
    <property type="entry name" value="Ig_V-set"/>
</dbReference>
<dbReference type="InterPro" id="IPR036179">
    <property type="entry name" value="Ig-like_dom_sf"/>
</dbReference>
<name>A0AAY4ACQ4_9TELE</name>
<proteinExistence type="predicted"/>
<evidence type="ECO:0000256" key="1">
    <source>
        <dbReference type="ARBA" id="ARBA00022729"/>
    </source>
</evidence>
<evidence type="ECO:0000256" key="4">
    <source>
        <dbReference type="ARBA" id="ARBA00023319"/>
    </source>
</evidence>
<dbReference type="InterPro" id="IPR013783">
    <property type="entry name" value="Ig-like_fold"/>
</dbReference>
<keyword evidence="1" id="KW-0732">Signal</keyword>
<evidence type="ECO:0000256" key="2">
    <source>
        <dbReference type="ARBA" id="ARBA00023130"/>
    </source>
</evidence>
<keyword evidence="3" id="KW-0675">Receptor</keyword>
<dbReference type="PANTHER" id="PTHR19367">
    <property type="entry name" value="T-CELL RECEPTOR ALPHA CHAIN V REGION"/>
    <property type="match status" value="1"/>
</dbReference>
<organism evidence="7 8">
    <name type="scientific">Denticeps clupeoides</name>
    <name type="common">denticle herring</name>
    <dbReference type="NCBI Taxonomy" id="299321"/>
    <lineage>
        <taxon>Eukaryota</taxon>
        <taxon>Metazoa</taxon>
        <taxon>Chordata</taxon>
        <taxon>Craniata</taxon>
        <taxon>Vertebrata</taxon>
        <taxon>Euteleostomi</taxon>
        <taxon>Actinopterygii</taxon>
        <taxon>Neopterygii</taxon>
        <taxon>Teleostei</taxon>
        <taxon>Clupei</taxon>
        <taxon>Clupeiformes</taxon>
        <taxon>Denticipitoidei</taxon>
        <taxon>Denticipitidae</taxon>
        <taxon>Denticeps</taxon>
    </lineage>
</organism>
<keyword evidence="8" id="KW-1185">Reference proteome</keyword>
<evidence type="ECO:0000256" key="3">
    <source>
        <dbReference type="ARBA" id="ARBA00023170"/>
    </source>
</evidence>
<evidence type="ECO:0000259" key="6">
    <source>
        <dbReference type="PROSITE" id="PS50835"/>
    </source>
</evidence>
<dbReference type="AlphaFoldDB" id="A0AAY4ACQ4"/>
<evidence type="ECO:0000256" key="5">
    <source>
        <dbReference type="ARBA" id="ARBA00043266"/>
    </source>
</evidence>
<dbReference type="GO" id="GO:0042101">
    <property type="term" value="C:T cell receptor complex"/>
    <property type="evidence" value="ECO:0007669"/>
    <property type="project" value="UniProtKB-KW"/>
</dbReference>
<keyword evidence="4" id="KW-0393">Immunoglobulin domain</keyword>
<accession>A0AAY4ACQ4</accession>
<keyword evidence="5" id="KW-1279">T cell receptor</keyword>
<reference evidence="7 8" key="1">
    <citation type="submission" date="2020-06" db="EMBL/GenBank/DDBJ databases">
        <authorList>
            <consortium name="Wellcome Sanger Institute Data Sharing"/>
        </authorList>
    </citation>
    <scope>NUCLEOTIDE SEQUENCE [LARGE SCALE GENOMIC DNA]</scope>
</reference>
<dbReference type="SUPFAM" id="SSF48726">
    <property type="entry name" value="Immunoglobulin"/>
    <property type="match status" value="1"/>
</dbReference>
<dbReference type="Pfam" id="PF07686">
    <property type="entry name" value="V-set"/>
    <property type="match status" value="1"/>
</dbReference>
<dbReference type="Gene3D" id="2.60.40.10">
    <property type="entry name" value="Immunoglobulins"/>
    <property type="match status" value="1"/>
</dbReference>
<protein>
    <recommendedName>
        <fullName evidence="6">Ig-like domain-containing protein</fullName>
    </recommendedName>
</protein>
<dbReference type="PANTHER" id="PTHR19367:SF18">
    <property type="entry name" value="T CELL RECEPTOR ALPHA VARIABLE 16"/>
    <property type="match status" value="1"/>
</dbReference>
<keyword evidence="2" id="KW-1064">Adaptive immunity</keyword>
<feature type="domain" description="Ig-like" evidence="6">
    <location>
        <begin position="19"/>
        <end position="123"/>
    </location>
</feature>
<dbReference type="Ensembl" id="ENSDCDT00010007057.1">
    <property type="protein sequence ID" value="ENSDCDP00010006823.1"/>
    <property type="gene ID" value="ENSDCDG00010002933.1"/>
</dbReference>
<dbReference type="Proteomes" id="UP000694580">
    <property type="component" value="Chromosome 4"/>
</dbReference>
<dbReference type="GeneTree" id="ENSGT01120000277564"/>
<keyword evidence="5" id="KW-0391">Immunity</keyword>
<evidence type="ECO:0000313" key="8">
    <source>
        <dbReference type="Proteomes" id="UP000694580"/>
    </source>
</evidence>
<reference evidence="7" key="2">
    <citation type="submission" date="2025-08" db="UniProtKB">
        <authorList>
            <consortium name="Ensembl"/>
        </authorList>
    </citation>
    <scope>IDENTIFICATION</scope>
</reference>
<evidence type="ECO:0000313" key="7">
    <source>
        <dbReference type="Ensembl" id="ENSDCDP00010006823.1"/>
    </source>
</evidence>
<reference evidence="7" key="3">
    <citation type="submission" date="2025-09" db="UniProtKB">
        <authorList>
            <consortium name="Ensembl"/>
        </authorList>
    </citation>
    <scope>IDENTIFICATION</scope>
</reference>
<dbReference type="InterPro" id="IPR051287">
    <property type="entry name" value="TCR_variable_region"/>
</dbReference>
<sequence length="147" mass="15796">EDSSGNTNIRVNVFELLTPAEPKGRLVSGSDVILSCKSSTTASNLLWYRQHPRSAPQFLVMVYSPDNAKKSEVVSHLLAKMSKGRTETSLQISSAAVSDSALYYCALQPTVTGNTDRLCKNLTGLMPTNTNSGAAPGYNLATQRVQS</sequence>
<dbReference type="PROSITE" id="PS50835">
    <property type="entry name" value="IG_LIKE"/>
    <property type="match status" value="1"/>
</dbReference>
<dbReference type="InterPro" id="IPR007110">
    <property type="entry name" value="Ig-like_dom"/>
</dbReference>